<dbReference type="InterPro" id="IPR050628">
    <property type="entry name" value="SNF2_RAD54_helicase_TF"/>
</dbReference>
<name>A0A4Z1E5T6_9HELO</name>
<evidence type="ECO:0000256" key="1">
    <source>
        <dbReference type="ARBA" id="ARBA00022741"/>
    </source>
</evidence>
<dbReference type="PANTHER" id="PTHR45626">
    <property type="entry name" value="TRANSCRIPTION TERMINATION FACTOR 2-RELATED"/>
    <property type="match status" value="1"/>
</dbReference>
<keyword evidence="1" id="KW-0547">Nucleotide-binding</keyword>
<dbReference type="Pfam" id="PF00176">
    <property type="entry name" value="SNF2-rel_dom"/>
    <property type="match status" value="2"/>
</dbReference>
<evidence type="ECO:0000256" key="2">
    <source>
        <dbReference type="ARBA" id="ARBA00022801"/>
    </source>
</evidence>
<evidence type="ECO:0000313" key="6">
    <source>
        <dbReference type="EMBL" id="TGO07475.1"/>
    </source>
</evidence>
<dbReference type="SUPFAM" id="SSF52540">
    <property type="entry name" value="P-loop containing nucleoside triphosphate hydrolases"/>
    <property type="match status" value="2"/>
</dbReference>
<dbReference type="Proteomes" id="UP000297777">
    <property type="component" value="Unassembled WGS sequence"/>
</dbReference>
<dbReference type="GO" id="GO:0006281">
    <property type="term" value="P:DNA repair"/>
    <property type="evidence" value="ECO:0007669"/>
    <property type="project" value="TreeGrafter"/>
</dbReference>
<proteinExistence type="predicted"/>
<comment type="caution">
    <text evidence="6">The sequence shown here is derived from an EMBL/GenBank/DDBJ whole genome shotgun (WGS) entry which is preliminary data.</text>
</comment>
<dbReference type="SMART" id="SM00490">
    <property type="entry name" value="HELICc"/>
    <property type="match status" value="1"/>
</dbReference>
<feature type="compositionally biased region" description="Basic and acidic residues" evidence="4">
    <location>
        <begin position="1247"/>
        <end position="1259"/>
    </location>
</feature>
<feature type="region of interest" description="Disordered" evidence="4">
    <location>
        <begin position="65"/>
        <end position="146"/>
    </location>
</feature>
<dbReference type="Gene3D" id="3.40.50.300">
    <property type="entry name" value="P-loop containing nucleotide triphosphate hydrolases"/>
    <property type="match status" value="1"/>
</dbReference>
<dbReference type="InterPro" id="IPR027417">
    <property type="entry name" value="P-loop_NTPase"/>
</dbReference>
<reference evidence="6 7" key="1">
    <citation type="submission" date="2017-12" db="EMBL/GenBank/DDBJ databases">
        <title>Comparative genomics of Botrytis spp.</title>
        <authorList>
            <person name="Valero-Jimenez C.A."/>
            <person name="Tapia P."/>
            <person name="Veloso J."/>
            <person name="Silva-Moreno E."/>
            <person name="Staats M."/>
            <person name="Valdes J.H."/>
            <person name="Van Kan J.A.L."/>
        </authorList>
    </citation>
    <scope>NUCLEOTIDE SEQUENCE [LARGE SCALE GENOMIC DNA]</scope>
    <source>
        <strain evidence="6 7">Bt9001</strain>
    </source>
</reference>
<feature type="compositionally biased region" description="Acidic residues" evidence="4">
    <location>
        <begin position="1148"/>
        <end position="1165"/>
    </location>
</feature>
<feature type="region of interest" description="Disordered" evidence="4">
    <location>
        <begin position="1247"/>
        <end position="1273"/>
    </location>
</feature>
<feature type="region of interest" description="Disordered" evidence="4">
    <location>
        <begin position="1129"/>
        <end position="1168"/>
    </location>
</feature>
<accession>A0A4Z1E5T6</accession>
<dbReference type="InterPro" id="IPR001650">
    <property type="entry name" value="Helicase_C-like"/>
</dbReference>
<dbReference type="EMBL" id="PQXH01000272">
    <property type="protein sequence ID" value="TGO07475.1"/>
    <property type="molecule type" value="Genomic_DNA"/>
</dbReference>
<dbReference type="GO" id="GO:0008094">
    <property type="term" value="F:ATP-dependent activity, acting on DNA"/>
    <property type="evidence" value="ECO:0007669"/>
    <property type="project" value="TreeGrafter"/>
</dbReference>
<sequence>MLTFAITAMSDTCNRSGLTPITPHRSTSEISNEIAKDSKHTDPTLEKNKLVSNLVDNYNCGNNDEILKDGSMDSVTPEKSSHRKKGSGLGQADSPDVSEDQATPTKTVTSSDAATPSTSQAGTPTPSAPKRRGRPVTRPPRTPKKAIEKIATSQERRYACENNPTGVNVVGSMNVIAKMAGYIRLNTTREAHDLYHTPYFEDLLENFIEKKEAGFGDFQKLPKSQGYRSVIIWKYLRSLSDIEWTCIRKYEWPTTKNTELEYPAFGYHCWIRTLYWIIKSGHAGFHVINDIDQFIRGITVENWNRAFSFLRVWVEMPNKNAMKDTDRKKPGFAAILPEYLTADDIDRFKNKNGKDYEEKRTQKQPYEIFQAEILKRDMAFHCGEAVSNRPITYEDFVFRVSMLKEPGIILGNRPAITIGQAKEFLFAMKDKCRVIHDGFRSMSESGKCLQSDAIKNAVETDNVAKAIERPSHIKEDSFYKSLEQIEEFWSKMKNVSTISVETPTFNDAYIAWMCLQEDSPMRGGIVANECGLGKTIEIYGLIHEQSLAAIKRHRELGSQFGVKREKYRPTLVLVPSTVIGVHLKDSDLRTEGVRELDSEGEIVRELSEGQVSIYFNSLKNKEALENDKEVDSDDEAFIDNADLAENPDMAEEKFDNSIEIFSKVENLFDRICLDEGHAAKNSKTRIHQAVLMVHAYHHWMISATPMMNRIEDLHGILNLLWREEWRIKGDYDEIMSYQDDFDAANMLDPNCPSYKDVLRRRLWRLDPGEPTVRIRDQIPPLTTRVIELDPDEDFEKGYDEFYQLYAEKLGSAKEMKNESYAKILENRQEPRVSADRVGIDLRVHRKLCHGTFTPLLEILTQRLEKSTVTQVNEWFTLNNDNGASFFFRMTRHNYFDPLPTTRLPLAFYMAAICPKIKWIGGYLAEHALGEKREREFLSSVTGQYHFGFAILSIRSEMNMVERQAAADKFNDPEERCDVMFVGGRLGALGLNFQMACHRVIIAEQFDKINLDLQAAGRVGRLKQKNQQDVIQLYLHHSYDSILLRRKTKKFEKQIAGEGFMDPCSPLTFDEQRENITRDVLGLRLRVSKWEGRDYYAWDDEEQDEPQSSTGYTYKLSPIAEAKKLERCLEDGGSGNESYPDDSKVDDNERGEEQDENIEVEESSIGEEDRQGLTQILETRDNIDELAESTRAIFGVTRVEVDVPIVSQVGDELLIDDFNVITEDSASTAKSPSASPKVMMNATTRLENRNCGHRPSESLDLKSTTGLDPENEEV</sequence>
<dbReference type="GO" id="GO:0005634">
    <property type="term" value="C:nucleus"/>
    <property type="evidence" value="ECO:0007669"/>
    <property type="project" value="TreeGrafter"/>
</dbReference>
<organism evidence="6 7">
    <name type="scientific">Botrytis tulipae</name>
    <dbReference type="NCBI Taxonomy" id="87230"/>
    <lineage>
        <taxon>Eukaryota</taxon>
        <taxon>Fungi</taxon>
        <taxon>Dikarya</taxon>
        <taxon>Ascomycota</taxon>
        <taxon>Pezizomycotina</taxon>
        <taxon>Leotiomycetes</taxon>
        <taxon>Helotiales</taxon>
        <taxon>Sclerotiniaceae</taxon>
        <taxon>Botrytis</taxon>
    </lineage>
</organism>
<feature type="compositionally biased region" description="Polar residues" evidence="4">
    <location>
        <begin position="100"/>
        <end position="125"/>
    </location>
</feature>
<evidence type="ECO:0000313" key="7">
    <source>
        <dbReference type="Proteomes" id="UP000297777"/>
    </source>
</evidence>
<evidence type="ECO:0000256" key="4">
    <source>
        <dbReference type="SAM" id="MobiDB-lite"/>
    </source>
</evidence>
<keyword evidence="2" id="KW-0378">Hydrolase</keyword>
<dbReference type="InterPro" id="IPR000330">
    <property type="entry name" value="SNF2_N"/>
</dbReference>
<gene>
    <name evidence="6" type="ORF">BTUL_0273g00010</name>
</gene>
<evidence type="ECO:0000259" key="5">
    <source>
        <dbReference type="SMART" id="SM00490"/>
    </source>
</evidence>
<dbReference type="Pfam" id="PF00271">
    <property type="entry name" value="Helicase_C"/>
    <property type="match status" value="1"/>
</dbReference>
<dbReference type="GO" id="GO:0016787">
    <property type="term" value="F:hydrolase activity"/>
    <property type="evidence" value="ECO:0007669"/>
    <property type="project" value="UniProtKB-KW"/>
</dbReference>
<feature type="compositionally biased region" description="Basic and acidic residues" evidence="4">
    <location>
        <begin position="34"/>
        <end position="45"/>
    </location>
</feature>
<feature type="region of interest" description="Disordered" evidence="4">
    <location>
        <begin position="14"/>
        <end position="45"/>
    </location>
</feature>
<feature type="compositionally biased region" description="Polar residues" evidence="4">
    <location>
        <begin position="14"/>
        <end position="31"/>
    </location>
</feature>
<keyword evidence="7" id="KW-1185">Reference proteome</keyword>
<feature type="domain" description="Helicase C-terminal" evidence="5">
    <location>
        <begin position="935"/>
        <end position="1022"/>
    </location>
</feature>
<dbReference type="Gene3D" id="3.40.50.10810">
    <property type="entry name" value="Tandem AAA-ATPase domain"/>
    <property type="match status" value="1"/>
</dbReference>
<dbReference type="AlphaFoldDB" id="A0A4Z1E5T6"/>
<dbReference type="InterPro" id="IPR038718">
    <property type="entry name" value="SNF2-like_sf"/>
</dbReference>
<evidence type="ECO:0000256" key="3">
    <source>
        <dbReference type="ARBA" id="ARBA00022840"/>
    </source>
</evidence>
<dbReference type="GO" id="GO:0005524">
    <property type="term" value="F:ATP binding"/>
    <property type="evidence" value="ECO:0007669"/>
    <property type="project" value="UniProtKB-KW"/>
</dbReference>
<keyword evidence="3" id="KW-0067">ATP-binding</keyword>
<protein>
    <recommendedName>
        <fullName evidence="5">Helicase C-terminal domain-containing protein</fullName>
    </recommendedName>
</protein>
<dbReference type="OrthoDB" id="3561363at2759"/>